<accession>A0A1Z5KLP4</accession>
<evidence type="ECO:0000313" key="10">
    <source>
        <dbReference type="EMBL" id="GAX27045.1"/>
    </source>
</evidence>
<dbReference type="Gene3D" id="2.40.10.10">
    <property type="entry name" value="Trypsin-like serine proteases"/>
    <property type="match status" value="2"/>
</dbReference>
<dbReference type="Proteomes" id="UP000198406">
    <property type="component" value="Unassembled WGS sequence"/>
</dbReference>
<dbReference type="SUPFAM" id="SSF50494">
    <property type="entry name" value="Trypsin-like serine proteases"/>
    <property type="match status" value="1"/>
</dbReference>
<evidence type="ECO:0000256" key="3">
    <source>
        <dbReference type="ARBA" id="ARBA00022670"/>
    </source>
</evidence>
<evidence type="ECO:0000259" key="9">
    <source>
        <dbReference type="PROSITE" id="PS51465"/>
    </source>
</evidence>
<dbReference type="InterPro" id="IPR036058">
    <property type="entry name" value="Kazal_dom_sf"/>
</dbReference>
<dbReference type="SUPFAM" id="SSF100895">
    <property type="entry name" value="Kazal-type serine protease inhibitors"/>
    <property type="match status" value="1"/>
</dbReference>
<dbReference type="EC" id="3.4.21.-" evidence="8"/>
<dbReference type="PANTHER" id="PTHR15462:SF8">
    <property type="entry name" value="SERINE PROTEASE"/>
    <property type="match status" value="1"/>
</dbReference>
<dbReference type="InterPro" id="IPR009003">
    <property type="entry name" value="Peptidase_S1_PA"/>
</dbReference>
<dbReference type="EMBL" id="BDSP01000252">
    <property type="protein sequence ID" value="GAX27045.1"/>
    <property type="molecule type" value="Genomic_DNA"/>
</dbReference>
<gene>
    <name evidence="10" type="ORF">FisN_9Lh364</name>
</gene>
<feature type="signal peptide" evidence="8">
    <location>
        <begin position="1"/>
        <end position="30"/>
    </location>
</feature>
<keyword evidence="4 8" id="KW-0732">Signal</keyword>
<dbReference type="PROSITE" id="PS00134">
    <property type="entry name" value="TRYPSIN_HIS"/>
    <property type="match status" value="1"/>
</dbReference>
<dbReference type="InterPro" id="IPR043504">
    <property type="entry name" value="Peptidase_S1_PA_chymotrypsin"/>
</dbReference>
<dbReference type="PROSITE" id="PS51465">
    <property type="entry name" value="KAZAL_2"/>
    <property type="match status" value="1"/>
</dbReference>
<reference evidence="10 11" key="1">
    <citation type="journal article" date="2015" name="Plant Cell">
        <title>Oil accumulation by the oleaginous diatom Fistulifera solaris as revealed by the genome and transcriptome.</title>
        <authorList>
            <person name="Tanaka T."/>
            <person name="Maeda Y."/>
            <person name="Veluchamy A."/>
            <person name="Tanaka M."/>
            <person name="Abida H."/>
            <person name="Marechal E."/>
            <person name="Bowler C."/>
            <person name="Muto M."/>
            <person name="Sunaga Y."/>
            <person name="Tanaka M."/>
            <person name="Yoshino T."/>
            <person name="Taniguchi T."/>
            <person name="Fukuda Y."/>
            <person name="Nemoto M."/>
            <person name="Matsumoto M."/>
            <person name="Wong P.S."/>
            <person name="Aburatani S."/>
            <person name="Fujibuchi W."/>
        </authorList>
    </citation>
    <scope>NUCLEOTIDE SEQUENCE [LARGE SCALE GENOMIC DNA]</scope>
    <source>
        <strain evidence="10 11">JPCC DA0580</strain>
    </source>
</reference>
<dbReference type="OrthoDB" id="61562at2759"/>
<evidence type="ECO:0000256" key="6">
    <source>
        <dbReference type="ARBA" id="ARBA00022825"/>
    </source>
</evidence>
<keyword evidence="11" id="KW-1185">Reference proteome</keyword>
<keyword evidence="3 8" id="KW-0645">Protease</keyword>
<evidence type="ECO:0000256" key="5">
    <source>
        <dbReference type="ARBA" id="ARBA00022801"/>
    </source>
</evidence>
<dbReference type="InParanoid" id="A0A1Z5KLP4"/>
<evidence type="ECO:0000256" key="7">
    <source>
        <dbReference type="ARBA" id="ARBA00023026"/>
    </source>
</evidence>
<keyword evidence="7" id="KW-0843">Virulence</keyword>
<dbReference type="Gene3D" id="3.30.60.30">
    <property type="match status" value="1"/>
</dbReference>
<dbReference type="Pfam" id="PF00089">
    <property type="entry name" value="Trypsin"/>
    <property type="match status" value="1"/>
</dbReference>
<dbReference type="CDD" id="cd00104">
    <property type="entry name" value="KAZAL_FS"/>
    <property type="match status" value="1"/>
</dbReference>
<dbReference type="InterPro" id="IPR050966">
    <property type="entry name" value="Glutamyl_endopeptidase"/>
</dbReference>
<dbReference type="PRINTS" id="PR00839">
    <property type="entry name" value="V8PROTEASE"/>
</dbReference>
<evidence type="ECO:0000256" key="1">
    <source>
        <dbReference type="ARBA" id="ARBA00007664"/>
    </source>
</evidence>
<feature type="domain" description="Kazal-like" evidence="9">
    <location>
        <begin position="34"/>
        <end position="84"/>
    </location>
</feature>
<dbReference type="InterPro" id="IPR001254">
    <property type="entry name" value="Trypsin_dom"/>
</dbReference>
<feature type="chain" id="PRO_5011813512" description="Serine protease" evidence="8">
    <location>
        <begin position="31"/>
        <end position="484"/>
    </location>
</feature>
<dbReference type="GO" id="GO:0004252">
    <property type="term" value="F:serine-type endopeptidase activity"/>
    <property type="evidence" value="ECO:0007669"/>
    <property type="project" value="InterPro"/>
</dbReference>
<dbReference type="GO" id="GO:0006508">
    <property type="term" value="P:proteolysis"/>
    <property type="evidence" value="ECO:0007669"/>
    <property type="project" value="UniProtKB-KW"/>
</dbReference>
<dbReference type="InterPro" id="IPR008256">
    <property type="entry name" value="Peptidase_S1B"/>
</dbReference>
<comment type="caution">
    <text evidence="10">The sequence shown here is derived from an EMBL/GenBank/DDBJ whole genome shotgun (WGS) entry which is preliminary data.</text>
</comment>
<evidence type="ECO:0000256" key="8">
    <source>
        <dbReference type="RuleBase" id="RU004296"/>
    </source>
</evidence>
<protein>
    <recommendedName>
        <fullName evidence="8">Serine protease</fullName>
        <ecNumber evidence="8">3.4.21.-</ecNumber>
    </recommendedName>
</protein>
<evidence type="ECO:0000256" key="2">
    <source>
        <dbReference type="ARBA" id="ARBA00008764"/>
    </source>
</evidence>
<proteinExistence type="inferred from homology"/>
<name>A0A1Z5KLP4_FISSO</name>
<dbReference type="InterPro" id="IPR018114">
    <property type="entry name" value="TRYPSIN_HIS"/>
</dbReference>
<dbReference type="InterPro" id="IPR002350">
    <property type="entry name" value="Kazal_dom"/>
</dbReference>
<keyword evidence="6 8" id="KW-0720">Serine protease</keyword>
<organism evidence="10 11">
    <name type="scientific">Fistulifera solaris</name>
    <name type="common">Oleaginous diatom</name>
    <dbReference type="NCBI Taxonomy" id="1519565"/>
    <lineage>
        <taxon>Eukaryota</taxon>
        <taxon>Sar</taxon>
        <taxon>Stramenopiles</taxon>
        <taxon>Ochrophyta</taxon>
        <taxon>Bacillariophyta</taxon>
        <taxon>Bacillariophyceae</taxon>
        <taxon>Bacillariophycidae</taxon>
        <taxon>Naviculales</taxon>
        <taxon>Naviculaceae</taxon>
        <taxon>Fistulifera</taxon>
    </lineage>
</organism>
<evidence type="ECO:0000256" key="4">
    <source>
        <dbReference type="ARBA" id="ARBA00022729"/>
    </source>
</evidence>
<dbReference type="PANTHER" id="PTHR15462">
    <property type="entry name" value="SERINE PROTEASE"/>
    <property type="match status" value="1"/>
</dbReference>
<comment type="similarity">
    <text evidence="2 8">Belongs to the peptidase S1B family.</text>
</comment>
<sequence>MTCCSFISISIAIISASLFAPSCLVVVVTAQEVQQPTYDCRTGCSLDANINGPPVCGIDQLTYLNECLAVCQNVAIVHYGPCDQDGSLSESELSTDSEVVTMELMTRFISRGYRFVSKNTRFLSQPENTEESVVVNEAESATVRVVEDIEPYFVLFTPDGYEYAYRTTDSLPSYPGPTPLYMGMQQLRRRYLAIIGADTRTAISNTQAYPYRTIGEADFGTLEGGCTLTMISRNAAITAGHCVYNYQNKVPIQMKRIAPGRYRDSSGNTVEPFGTWEVETMQTFGQFKSTGNMTFDMAVVTFQPETRDNMQNCPYVYPGDVVGFLSLDRAQTSGGRISDSRLASSTITGYPADFPNGVMATSGTCSKAWHSNHEQFAYHYCDTFGGNSGSAVITSGNVVIGEHAYGFYDNNNVALNNGAVMLTGQLYDSVYDWAGLGISQEACGFIAGPEPSADCLCTQFEDRWFLQIVCFILNRDTCFRRNAN</sequence>
<comment type="similarity">
    <text evidence="1">Belongs to the peptidase S1 family.</text>
</comment>
<dbReference type="AlphaFoldDB" id="A0A1Z5KLP4"/>
<keyword evidence="5 8" id="KW-0378">Hydrolase</keyword>
<evidence type="ECO:0000313" key="11">
    <source>
        <dbReference type="Proteomes" id="UP000198406"/>
    </source>
</evidence>